<dbReference type="CDD" id="cd16980">
    <property type="entry name" value="VHS_Lsb5"/>
    <property type="match status" value="1"/>
</dbReference>
<organism evidence="3 4">
    <name type="scientific">Naumovozyma castellii</name>
    <name type="common">Yeast</name>
    <name type="synonym">Saccharomyces castellii</name>
    <dbReference type="NCBI Taxonomy" id="27288"/>
    <lineage>
        <taxon>Eukaryota</taxon>
        <taxon>Fungi</taxon>
        <taxon>Dikarya</taxon>
        <taxon>Ascomycota</taxon>
        <taxon>Saccharomycotina</taxon>
        <taxon>Saccharomycetes</taxon>
        <taxon>Saccharomycetales</taxon>
        <taxon>Saccharomycetaceae</taxon>
        <taxon>Naumovozyma</taxon>
    </lineage>
</organism>
<dbReference type="CDD" id="cd14232">
    <property type="entry name" value="GAT_LSB5"/>
    <property type="match status" value="1"/>
</dbReference>
<dbReference type="Gene3D" id="1.25.40.90">
    <property type="match status" value="1"/>
</dbReference>
<feature type="region of interest" description="Disordered" evidence="1">
    <location>
        <begin position="333"/>
        <end position="390"/>
    </location>
</feature>
<feature type="domain" description="VHS" evidence="2">
    <location>
        <begin position="21"/>
        <end position="162"/>
    </location>
</feature>
<dbReference type="GO" id="GO:0006897">
    <property type="term" value="P:endocytosis"/>
    <property type="evidence" value="ECO:0007669"/>
    <property type="project" value="EnsemblFungi"/>
</dbReference>
<dbReference type="GO" id="GO:0007015">
    <property type="term" value="P:actin filament organization"/>
    <property type="evidence" value="ECO:0007669"/>
    <property type="project" value="EnsemblFungi"/>
</dbReference>
<dbReference type="GO" id="GO:0051666">
    <property type="term" value="P:actin cortical patch localization"/>
    <property type="evidence" value="ECO:0007669"/>
    <property type="project" value="EnsemblFungi"/>
</dbReference>
<dbReference type="FunCoup" id="G0VAU3">
    <property type="interactions" value="34"/>
</dbReference>
<evidence type="ECO:0000256" key="1">
    <source>
        <dbReference type="SAM" id="MobiDB-lite"/>
    </source>
</evidence>
<evidence type="ECO:0000313" key="4">
    <source>
        <dbReference type="Proteomes" id="UP000001640"/>
    </source>
</evidence>
<dbReference type="InterPro" id="IPR044103">
    <property type="entry name" value="GAT_LSB5"/>
</dbReference>
<keyword evidence="4" id="KW-1185">Reference proteome</keyword>
<reference evidence="3 4" key="1">
    <citation type="journal article" date="2011" name="Proc. Natl. Acad. Sci. U.S.A.">
        <title>Evolutionary erosion of yeast sex chromosomes by mating-type switching accidents.</title>
        <authorList>
            <person name="Gordon J.L."/>
            <person name="Armisen D."/>
            <person name="Proux-Wera E."/>
            <person name="Oheigeartaigh S.S."/>
            <person name="Byrne K.P."/>
            <person name="Wolfe K.H."/>
        </authorList>
    </citation>
    <scope>NUCLEOTIDE SEQUENCE [LARGE SCALE GENOMIC DNA]</scope>
    <source>
        <strain evidence="4">ATCC 76901 / BCRC 22586 / CBS 4309 / NBRC 1992 / NRRL Y-12630</strain>
    </source>
</reference>
<gene>
    <name evidence="3" type="primary">NCAS0B08860</name>
    <name evidence="3" type="ordered locus">NCAS_0B08860</name>
</gene>
<feature type="compositionally biased region" description="Polar residues" evidence="1">
    <location>
        <begin position="369"/>
        <end position="380"/>
    </location>
</feature>
<dbReference type="InterPro" id="IPR002014">
    <property type="entry name" value="VHS_dom"/>
</dbReference>
<sequence length="390" mass="44167">MGFLTDHQHTAITDLVFRAISDDSTSLEIELPTLIDLIDNYREANDYTYTLNQEEAARAIRKRLKYGQVEQQKRALALLDLIIVQELRYSAMFNDEKLLKLLEAMAVNESSYGFDLEVVRITLRYMKKWNQFLVQNRAYNSRCYQGLFDLTDKLKDQKLRKNVGTSNSSSNGGLLGSGSRFAVRDTKRSRRNRRKQQGKKRSGFLNDSADESVYRSVSTTSGRGSSQRTNLQPADRKYRIPQIDLKKEGPKISQIISDSLAAAVALQNALIVLPSGMSALDDENCTSKFIQARAIRRKVLRYLQLVTEGDYLGSLLYANDELVKALTLYDDKSGGSQSDVGEDDDDDDDDSYDSDSDFEEEQVRRPNIYTDSVSHAQSVETDPFADHNVI</sequence>
<dbReference type="PANTHER" id="PTHR47789:SF1">
    <property type="entry name" value="LAS SEVENTEEN-BINDING PROTEIN 5"/>
    <property type="match status" value="1"/>
</dbReference>
<dbReference type="HOGENOM" id="CLU_036827_2_0_1"/>
<proteinExistence type="predicted"/>
<dbReference type="Proteomes" id="UP000001640">
    <property type="component" value="Chromosome 2"/>
</dbReference>
<dbReference type="InterPro" id="IPR045007">
    <property type="entry name" value="LSB5"/>
</dbReference>
<protein>
    <recommendedName>
        <fullName evidence="2">VHS domain-containing protein</fullName>
    </recommendedName>
</protein>
<dbReference type="SUPFAM" id="SSF48464">
    <property type="entry name" value="ENTH/VHS domain"/>
    <property type="match status" value="1"/>
</dbReference>
<feature type="compositionally biased region" description="Acidic residues" evidence="1">
    <location>
        <begin position="340"/>
        <end position="360"/>
    </location>
</feature>
<feature type="region of interest" description="Disordered" evidence="1">
    <location>
        <begin position="161"/>
        <end position="236"/>
    </location>
</feature>
<accession>G0VAU3</accession>
<dbReference type="eggNOG" id="ENOG502QR8R">
    <property type="taxonomic scope" value="Eukaryota"/>
</dbReference>
<dbReference type="InterPro" id="IPR008942">
    <property type="entry name" value="ENTH_VHS"/>
</dbReference>
<name>G0VAU3_NAUCA</name>
<dbReference type="OrthoDB" id="10068368at2759"/>
<evidence type="ECO:0000259" key="2">
    <source>
        <dbReference type="PROSITE" id="PS50179"/>
    </source>
</evidence>
<evidence type="ECO:0000313" key="3">
    <source>
        <dbReference type="EMBL" id="CCC68970.1"/>
    </source>
</evidence>
<dbReference type="PANTHER" id="PTHR47789">
    <property type="entry name" value="LAS SEVENTEEN-BINDING PROTEIN 5"/>
    <property type="match status" value="1"/>
</dbReference>
<dbReference type="GO" id="GO:0043130">
    <property type="term" value="F:ubiquitin binding"/>
    <property type="evidence" value="ECO:0007669"/>
    <property type="project" value="InterPro"/>
</dbReference>
<dbReference type="GO" id="GO:0007034">
    <property type="term" value="P:vacuolar transport"/>
    <property type="evidence" value="ECO:0007669"/>
    <property type="project" value="UniProtKB-ARBA"/>
</dbReference>
<dbReference type="GO" id="GO:0030479">
    <property type="term" value="C:actin cortical patch"/>
    <property type="evidence" value="ECO:0007669"/>
    <property type="project" value="EnsemblFungi"/>
</dbReference>
<feature type="compositionally biased region" description="Basic residues" evidence="1">
    <location>
        <begin position="187"/>
        <end position="202"/>
    </location>
</feature>
<dbReference type="AlphaFoldDB" id="G0VAU3"/>
<dbReference type="InParanoid" id="G0VAU3"/>
<dbReference type="SUPFAM" id="SSF89009">
    <property type="entry name" value="GAT-like domain"/>
    <property type="match status" value="1"/>
</dbReference>
<feature type="compositionally biased region" description="Low complexity" evidence="1">
    <location>
        <begin position="215"/>
        <end position="229"/>
    </location>
</feature>
<dbReference type="STRING" id="1064592.G0VAU3"/>
<dbReference type="GO" id="GO:0035091">
    <property type="term" value="F:phosphatidylinositol binding"/>
    <property type="evidence" value="ECO:0007669"/>
    <property type="project" value="InterPro"/>
</dbReference>
<dbReference type="PROSITE" id="PS50179">
    <property type="entry name" value="VHS"/>
    <property type="match status" value="1"/>
</dbReference>
<reference key="2">
    <citation type="submission" date="2011-08" db="EMBL/GenBank/DDBJ databases">
        <title>Genome sequence of Naumovozyma castellii.</title>
        <authorList>
            <person name="Gordon J.L."/>
            <person name="Armisen D."/>
            <person name="Proux-Wera E."/>
            <person name="OhEigeartaigh S.S."/>
            <person name="Byrne K.P."/>
            <person name="Wolfe K.H."/>
        </authorList>
    </citation>
    <scope>NUCLEOTIDE SEQUENCE</scope>
    <source>
        <strain>Type strain:CBS 4309</strain>
    </source>
</reference>
<dbReference type="GeneID" id="96902526"/>
<dbReference type="KEGG" id="ncs:NCAS_0B08860"/>
<dbReference type="OMA" id="YGSVHRQ"/>
<dbReference type="EMBL" id="HE576753">
    <property type="protein sequence ID" value="CCC68970.1"/>
    <property type="molecule type" value="Genomic_DNA"/>
</dbReference>
<dbReference type="RefSeq" id="XP_003675340.1">
    <property type="nucleotide sequence ID" value="XM_003675292.1"/>
</dbReference>